<protein>
    <submittedName>
        <fullName evidence="2">YitT family protein</fullName>
    </submittedName>
</protein>
<accession>A0A7C8FVH4</accession>
<keyword evidence="1" id="KW-1133">Transmembrane helix</keyword>
<keyword evidence="3" id="KW-1185">Reference proteome</keyword>
<dbReference type="RefSeq" id="WP_158035396.1">
    <property type="nucleotide sequence ID" value="NZ_BAAAZV010000018.1"/>
</dbReference>
<name>A0A7C8FVH4_9MICO</name>
<gene>
    <name evidence="2" type="ORF">F8O02_01440</name>
</gene>
<dbReference type="PANTHER" id="PTHR40078:SF1">
    <property type="entry name" value="INTEGRAL MEMBRANE PROTEIN"/>
    <property type="match status" value="1"/>
</dbReference>
<dbReference type="Proteomes" id="UP000481339">
    <property type="component" value="Unassembled WGS sequence"/>
</dbReference>
<keyword evidence="1" id="KW-0812">Transmembrane</keyword>
<dbReference type="PANTHER" id="PTHR40078">
    <property type="entry name" value="INTEGRAL MEMBRANE PROTEIN-RELATED"/>
    <property type="match status" value="1"/>
</dbReference>
<organism evidence="2 3">
    <name type="scientific">Pseudoclavibacter caeni</name>
    <dbReference type="NCBI Taxonomy" id="908846"/>
    <lineage>
        <taxon>Bacteria</taxon>
        <taxon>Bacillati</taxon>
        <taxon>Actinomycetota</taxon>
        <taxon>Actinomycetes</taxon>
        <taxon>Micrococcales</taxon>
        <taxon>Microbacteriaceae</taxon>
        <taxon>Pseudoclavibacter</taxon>
    </lineage>
</organism>
<keyword evidence="1" id="KW-0472">Membrane</keyword>
<dbReference type="InterPro" id="IPR038750">
    <property type="entry name" value="YczE/YyaS-like"/>
</dbReference>
<evidence type="ECO:0000256" key="1">
    <source>
        <dbReference type="SAM" id="Phobius"/>
    </source>
</evidence>
<feature type="transmembrane region" description="Helical" evidence="1">
    <location>
        <begin position="111"/>
        <end position="131"/>
    </location>
</feature>
<comment type="caution">
    <text evidence="2">The sequence shown here is derived from an EMBL/GenBank/DDBJ whole genome shotgun (WGS) entry which is preliminary data.</text>
</comment>
<feature type="transmembrane region" description="Helical" evidence="1">
    <location>
        <begin position="190"/>
        <end position="208"/>
    </location>
</feature>
<feature type="transmembrane region" description="Helical" evidence="1">
    <location>
        <begin position="42"/>
        <end position="71"/>
    </location>
</feature>
<proteinExistence type="predicted"/>
<dbReference type="EMBL" id="WBKA01000001">
    <property type="protein sequence ID" value="KAB1633618.1"/>
    <property type="molecule type" value="Genomic_DNA"/>
</dbReference>
<dbReference type="Pfam" id="PF19700">
    <property type="entry name" value="DUF6198"/>
    <property type="match status" value="1"/>
</dbReference>
<dbReference type="OrthoDB" id="87655at2"/>
<dbReference type="AlphaFoldDB" id="A0A7C8FVH4"/>
<evidence type="ECO:0000313" key="3">
    <source>
        <dbReference type="Proteomes" id="UP000481339"/>
    </source>
</evidence>
<feature type="transmembrane region" description="Helical" evidence="1">
    <location>
        <begin position="162"/>
        <end position="184"/>
    </location>
</feature>
<sequence length="213" mass="22595">MSAAQSRRLPARVAMLIVGLFVMTVGVVLITRSDLGTPPISAVPYVLSLALPFSYGEVMIAFNALLVVVQWPVLRGRFGAAQWLQLVVGTVFGVFIDVSMVLFTWLDPGAYWQRLVVLLIGCVVLAAGIVLEVRAGLAMNPGEGLVAALALRTRREFSALKIAFDVSLVILATGLSLAILHGLVGVREGTVISALLVGLVIRVITALLPSHEG</sequence>
<feature type="transmembrane region" description="Helical" evidence="1">
    <location>
        <begin position="83"/>
        <end position="105"/>
    </location>
</feature>
<reference evidence="2 3" key="1">
    <citation type="submission" date="2019-09" db="EMBL/GenBank/DDBJ databases">
        <title>Phylogeny of genus Pseudoclavibacter and closely related genus.</title>
        <authorList>
            <person name="Li Y."/>
        </authorList>
    </citation>
    <scope>NUCLEOTIDE SEQUENCE [LARGE SCALE GENOMIC DNA]</scope>
    <source>
        <strain evidence="2 3">JCM 16921</strain>
    </source>
</reference>
<feature type="transmembrane region" description="Helical" evidence="1">
    <location>
        <begin position="12"/>
        <end position="30"/>
    </location>
</feature>
<evidence type="ECO:0000313" key="2">
    <source>
        <dbReference type="EMBL" id="KAB1633618.1"/>
    </source>
</evidence>